<evidence type="ECO:0000313" key="1">
    <source>
        <dbReference type="EMBL" id="KAJ7987155.1"/>
    </source>
</evidence>
<comment type="caution">
    <text evidence="1">The sequence shown here is derived from an EMBL/GenBank/DDBJ whole genome shotgun (WGS) entry which is preliminary data.</text>
</comment>
<proteinExistence type="predicted"/>
<accession>A0ACC2F7A4</accession>
<sequence>MGRDKDRGRRETRSEALTRAGCSLRFTEAVIMEKMAELKPSLFPTVELLKALLWVRGTSRHSEVVFLHLTSTLSPTHPRGLVPYIVSPISSVGEMKTLEFRTCVALGYCT</sequence>
<dbReference type="Proteomes" id="UP001157502">
    <property type="component" value="Chromosome 33"/>
</dbReference>
<keyword evidence="2" id="KW-1185">Reference proteome</keyword>
<gene>
    <name evidence="1" type="ORF">DPEC_G00335820</name>
</gene>
<evidence type="ECO:0000313" key="2">
    <source>
        <dbReference type="Proteomes" id="UP001157502"/>
    </source>
</evidence>
<reference evidence="1" key="1">
    <citation type="submission" date="2021-05" db="EMBL/GenBank/DDBJ databases">
        <authorList>
            <person name="Pan Q."/>
            <person name="Jouanno E."/>
            <person name="Zahm M."/>
            <person name="Klopp C."/>
            <person name="Cabau C."/>
            <person name="Louis A."/>
            <person name="Berthelot C."/>
            <person name="Parey E."/>
            <person name="Roest Crollius H."/>
            <person name="Montfort J."/>
            <person name="Robinson-Rechavi M."/>
            <person name="Bouchez O."/>
            <person name="Lampietro C."/>
            <person name="Lopez Roques C."/>
            <person name="Donnadieu C."/>
            <person name="Postlethwait J."/>
            <person name="Bobe J."/>
            <person name="Dillon D."/>
            <person name="Chandos A."/>
            <person name="von Hippel F."/>
            <person name="Guiguen Y."/>
        </authorList>
    </citation>
    <scope>NUCLEOTIDE SEQUENCE</scope>
    <source>
        <strain evidence="1">YG-Jan2019</strain>
    </source>
</reference>
<organism evidence="1 2">
    <name type="scientific">Dallia pectoralis</name>
    <name type="common">Alaska blackfish</name>
    <dbReference type="NCBI Taxonomy" id="75939"/>
    <lineage>
        <taxon>Eukaryota</taxon>
        <taxon>Metazoa</taxon>
        <taxon>Chordata</taxon>
        <taxon>Craniata</taxon>
        <taxon>Vertebrata</taxon>
        <taxon>Euteleostomi</taxon>
        <taxon>Actinopterygii</taxon>
        <taxon>Neopterygii</taxon>
        <taxon>Teleostei</taxon>
        <taxon>Protacanthopterygii</taxon>
        <taxon>Esociformes</taxon>
        <taxon>Umbridae</taxon>
        <taxon>Dallia</taxon>
    </lineage>
</organism>
<protein>
    <submittedName>
        <fullName evidence="1">Uncharacterized protein</fullName>
    </submittedName>
</protein>
<name>A0ACC2F7A4_DALPE</name>
<dbReference type="EMBL" id="CM055760">
    <property type="protein sequence ID" value="KAJ7987155.1"/>
    <property type="molecule type" value="Genomic_DNA"/>
</dbReference>